<dbReference type="CDD" id="cd08432">
    <property type="entry name" value="PBP2_GcdR_TrpI_HvrB_AmpR_like"/>
    <property type="match status" value="1"/>
</dbReference>
<name>A0A3M5TTA3_9PSED</name>
<sequence length="310" mass="34383">MQSMLPDHALDSPVFNRRLPPLHALEVFAAAARCGTFSRAAKELFVTQSAISRQVQQLEEHLGVVLFIRHKTGLRLTPEAEALLPVVEDVFARLTMMCNSLRSAGQVLTLRMPPTLATRWFLPLLPGLRTVMPDIDVRVTTYDAWEPRFEDSDVDAAIIQGRGDWEDIEAIPLMPERLTPVCSPEMAKQLSEPTDLKHLPLLHCFPVQGWTRWLEAAGVAGLAGLAGLAAHRGQSFDTLDLALSAATRGQGVALGDLNLVRESLNDGILVAPFDIELKQSISYYLIYPPQRAQLPKIRALREWLQSAIQD</sequence>
<reference evidence="6 7" key="1">
    <citation type="submission" date="2018-08" db="EMBL/GenBank/DDBJ databases">
        <title>Recombination of ecologically and evolutionarily significant loci maintains genetic cohesion in the Pseudomonas syringae species complex.</title>
        <authorList>
            <person name="Dillon M."/>
            <person name="Thakur S."/>
            <person name="Almeida R.N.D."/>
            <person name="Weir B.S."/>
            <person name="Guttman D.S."/>
        </authorList>
    </citation>
    <scope>NUCLEOTIDE SEQUENCE [LARGE SCALE GENOMIC DNA]</scope>
    <source>
        <strain evidence="6 7">ICMP 2732</strain>
    </source>
</reference>
<evidence type="ECO:0000313" key="6">
    <source>
        <dbReference type="EMBL" id="RMO67477.1"/>
    </source>
</evidence>
<evidence type="ECO:0000256" key="2">
    <source>
        <dbReference type="ARBA" id="ARBA00023015"/>
    </source>
</evidence>
<evidence type="ECO:0000259" key="5">
    <source>
        <dbReference type="PROSITE" id="PS50931"/>
    </source>
</evidence>
<proteinExistence type="inferred from homology"/>
<dbReference type="InterPro" id="IPR036390">
    <property type="entry name" value="WH_DNA-bd_sf"/>
</dbReference>
<keyword evidence="4" id="KW-0804">Transcription</keyword>
<dbReference type="GO" id="GO:0006351">
    <property type="term" value="P:DNA-templated transcription"/>
    <property type="evidence" value="ECO:0007669"/>
    <property type="project" value="TreeGrafter"/>
</dbReference>
<dbReference type="PRINTS" id="PR00039">
    <property type="entry name" value="HTHLYSR"/>
</dbReference>
<organism evidence="6 7">
    <name type="scientific">Pseudomonas syringae pv. primulae</name>
    <dbReference type="NCBI Taxonomy" id="251707"/>
    <lineage>
        <taxon>Bacteria</taxon>
        <taxon>Pseudomonadati</taxon>
        <taxon>Pseudomonadota</taxon>
        <taxon>Gammaproteobacteria</taxon>
        <taxon>Pseudomonadales</taxon>
        <taxon>Pseudomonadaceae</taxon>
        <taxon>Pseudomonas</taxon>
    </lineage>
</organism>
<dbReference type="PANTHER" id="PTHR30537">
    <property type="entry name" value="HTH-TYPE TRANSCRIPTIONAL REGULATOR"/>
    <property type="match status" value="1"/>
</dbReference>
<dbReference type="AlphaFoldDB" id="A0A3M5TTA3"/>
<dbReference type="SUPFAM" id="SSF53850">
    <property type="entry name" value="Periplasmic binding protein-like II"/>
    <property type="match status" value="1"/>
</dbReference>
<dbReference type="Pfam" id="PF00126">
    <property type="entry name" value="HTH_1"/>
    <property type="match status" value="1"/>
</dbReference>
<accession>A0A3M5TTA3</accession>
<dbReference type="InterPro" id="IPR005119">
    <property type="entry name" value="LysR_subst-bd"/>
</dbReference>
<dbReference type="GO" id="GO:0043565">
    <property type="term" value="F:sequence-specific DNA binding"/>
    <property type="evidence" value="ECO:0007669"/>
    <property type="project" value="TreeGrafter"/>
</dbReference>
<dbReference type="PROSITE" id="PS50931">
    <property type="entry name" value="HTH_LYSR"/>
    <property type="match status" value="1"/>
</dbReference>
<dbReference type="FunFam" id="1.10.10.10:FF:000001">
    <property type="entry name" value="LysR family transcriptional regulator"/>
    <property type="match status" value="1"/>
</dbReference>
<dbReference type="InterPro" id="IPR058163">
    <property type="entry name" value="LysR-type_TF_proteobact-type"/>
</dbReference>
<keyword evidence="2" id="KW-0805">Transcription regulation</keyword>
<dbReference type="InterPro" id="IPR000847">
    <property type="entry name" value="LysR_HTH_N"/>
</dbReference>
<comment type="caution">
    <text evidence="6">The sequence shown here is derived from an EMBL/GenBank/DDBJ whole genome shotgun (WGS) entry which is preliminary data.</text>
</comment>
<dbReference type="PANTHER" id="PTHR30537:SF74">
    <property type="entry name" value="HTH-TYPE TRANSCRIPTIONAL REGULATOR TRPI"/>
    <property type="match status" value="1"/>
</dbReference>
<dbReference type="GO" id="GO:0003700">
    <property type="term" value="F:DNA-binding transcription factor activity"/>
    <property type="evidence" value="ECO:0007669"/>
    <property type="project" value="InterPro"/>
</dbReference>
<gene>
    <name evidence="6" type="ORF">ALQ36_00260</name>
</gene>
<dbReference type="EMBL" id="RBPY01000203">
    <property type="protein sequence ID" value="RMO67477.1"/>
    <property type="molecule type" value="Genomic_DNA"/>
</dbReference>
<comment type="similarity">
    <text evidence="1">Belongs to the LysR transcriptional regulatory family.</text>
</comment>
<dbReference type="Gene3D" id="1.10.10.10">
    <property type="entry name" value="Winged helix-like DNA-binding domain superfamily/Winged helix DNA-binding domain"/>
    <property type="match status" value="1"/>
</dbReference>
<feature type="domain" description="HTH lysR-type" evidence="5">
    <location>
        <begin position="20"/>
        <end position="77"/>
    </location>
</feature>
<dbReference type="SUPFAM" id="SSF46785">
    <property type="entry name" value="Winged helix' DNA-binding domain"/>
    <property type="match status" value="1"/>
</dbReference>
<dbReference type="RefSeq" id="WP_122278688.1">
    <property type="nucleotide sequence ID" value="NZ_RBPY01000203.1"/>
</dbReference>
<keyword evidence="3" id="KW-0238">DNA-binding</keyword>
<evidence type="ECO:0000256" key="4">
    <source>
        <dbReference type="ARBA" id="ARBA00023163"/>
    </source>
</evidence>
<dbReference type="InterPro" id="IPR036388">
    <property type="entry name" value="WH-like_DNA-bd_sf"/>
</dbReference>
<evidence type="ECO:0000256" key="1">
    <source>
        <dbReference type="ARBA" id="ARBA00009437"/>
    </source>
</evidence>
<dbReference type="Gene3D" id="3.40.190.10">
    <property type="entry name" value="Periplasmic binding protein-like II"/>
    <property type="match status" value="2"/>
</dbReference>
<dbReference type="Proteomes" id="UP000281350">
    <property type="component" value="Unassembled WGS sequence"/>
</dbReference>
<protein>
    <submittedName>
        <fullName evidence="6">Transcriptional regulator</fullName>
    </submittedName>
</protein>
<dbReference type="Pfam" id="PF03466">
    <property type="entry name" value="LysR_substrate"/>
    <property type="match status" value="1"/>
</dbReference>
<evidence type="ECO:0000256" key="3">
    <source>
        <dbReference type="ARBA" id="ARBA00023125"/>
    </source>
</evidence>
<evidence type="ECO:0000313" key="7">
    <source>
        <dbReference type="Proteomes" id="UP000281350"/>
    </source>
</evidence>